<dbReference type="AlphaFoldDB" id="A7NS51"/>
<dbReference type="eggNOG" id="COG4559">
    <property type="taxonomic scope" value="Bacteria"/>
</dbReference>
<dbReference type="Proteomes" id="UP000000263">
    <property type="component" value="Chromosome"/>
</dbReference>
<dbReference type="PANTHER" id="PTHR42794">
    <property type="entry name" value="HEMIN IMPORT ATP-BINDING PROTEIN HMUV"/>
    <property type="match status" value="1"/>
</dbReference>
<evidence type="ECO:0000313" key="7">
    <source>
        <dbReference type="Proteomes" id="UP000000263"/>
    </source>
</evidence>
<evidence type="ECO:0000259" key="5">
    <source>
        <dbReference type="PROSITE" id="PS50893"/>
    </source>
</evidence>
<dbReference type="GO" id="GO:0016887">
    <property type="term" value="F:ATP hydrolysis activity"/>
    <property type="evidence" value="ECO:0007669"/>
    <property type="project" value="InterPro"/>
</dbReference>
<keyword evidence="1" id="KW-0813">Transport</keyword>
<dbReference type="GO" id="GO:0005524">
    <property type="term" value="F:ATP binding"/>
    <property type="evidence" value="ECO:0007669"/>
    <property type="project" value="UniProtKB-KW"/>
</dbReference>
<dbReference type="SMART" id="SM00382">
    <property type="entry name" value="AAA"/>
    <property type="match status" value="1"/>
</dbReference>
<dbReference type="Pfam" id="PF00005">
    <property type="entry name" value="ABC_tran"/>
    <property type="match status" value="1"/>
</dbReference>
<evidence type="ECO:0000313" key="6">
    <source>
        <dbReference type="EMBL" id="ABU60397.1"/>
    </source>
</evidence>
<evidence type="ECO:0000256" key="1">
    <source>
        <dbReference type="ARBA" id="ARBA00022448"/>
    </source>
</evidence>
<proteinExistence type="predicted"/>
<dbReference type="CDD" id="cd03214">
    <property type="entry name" value="ABC_Iron-Siderophores_B12_Hemin"/>
    <property type="match status" value="1"/>
</dbReference>
<dbReference type="HOGENOM" id="CLU_000604_1_11_0"/>
<dbReference type="OrthoDB" id="9787851at2"/>
<gene>
    <name evidence="6" type="ordered locus">Rcas_4373</name>
</gene>
<dbReference type="Gene3D" id="3.40.50.300">
    <property type="entry name" value="P-loop containing nucleotide triphosphate hydrolases"/>
    <property type="match status" value="1"/>
</dbReference>
<dbReference type="InterPro" id="IPR003439">
    <property type="entry name" value="ABC_transporter-like_ATP-bd"/>
</dbReference>
<sequence>MIEAHALKYHADDRCLIDGVSLTVNAGDVVAIAGPNGAGKSTLLNLLAGDLRPTTGRILLDGVPLDRLRAGDLALRRAVLRQRVSVTLPFTTFEVALMGRAPHLRGRAEGLADIAITQDALAQTDMAPFAQRLFPTLSGGEQTRASIARVLVQQAPLLLLDEPTAALDLCHQHAALRLARAIARTGGAAIIVLHDLNLAAAYADRIGILYQGRLVAMGAPWDVLRPDLLSEVYRVPVSVVPHPYTGAPLLLTIPDSLTSDRQGGMYDVQPS</sequence>
<dbReference type="PROSITE" id="PS50893">
    <property type="entry name" value="ABC_TRANSPORTER_2"/>
    <property type="match status" value="1"/>
</dbReference>
<evidence type="ECO:0000256" key="3">
    <source>
        <dbReference type="ARBA" id="ARBA00022840"/>
    </source>
</evidence>
<name>A7NS51_ROSCS</name>
<dbReference type="STRING" id="383372.Rcas_4373"/>
<keyword evidence="7" id="KW-1185">Reference proteome</keyword>
<dbReference type="NCBIfam" id="NF010068">
    <property type="entry name" value="PRK13548.1"/>
    <property type="match status" value="1"/>
</dbReference>
<dbReference type="InterPro" id="IPR003593">
    <property type="entry name" value="AAA+_ATPase"/>
</dbReference>
<dbReference type="PROSITE" id="PS00211">
    <property type="entry name" value="ABC_TRANSPORTER_1"/>
    <property type="match status" value="1"/>
</dbReference>
<keyword evidence="2" id="KW-0547">Nucleotide-binding</keyword>
<keyword evidence="3" id="KW-0067">ATP-binding</keyword>
<accession>A7NS51</accession>
<dbReference type="InterPro" id="IPR027417">
    <property type="entry name" value="P-loop_NTPase"/>
</dbReference>
<evidence type="ECO:0000256" key="4">
    <source>
        <dbReference type="ARBA" id="ARBA00022967"/>
    </source>
</evidence>
<protein>
    <submittedName>
        <fullName evidence="6">ABC transporter related</fullName>
    </submittedName>
</protein>
<dbReference type="SUPFAM" id="SSF52540">
    <property type="entry name" value="P-loop containing nucleoside triphosphate hydrolases"/>
    <property type="match status" value="1"/>
</dbReference>
<dbReference type="PANTHER" id="PTHR42794:SF1">
    <property type="entry name" value="HEMIN IMPORT ATP-BINDING PROTEIN HMUV"/>
    <property type="match status" value="1"/>
</dbReference>
<reference evidence="6 7" key="1">
    <citation type="submission" date="2007-08" db="EMBL/GenBank/DDBJ databases">
        <title>Complete sequence of Roseiflexus castenholzii DSM 13941.</title>
        <authorList>
            <consortium name="US DOE Joint Genome Institute"/>
            <person name="Copeland A."/>
            <person name="Lucas S."/>
            <person name="Lapidus A."/>
            <person name="Barry K."/>
            <person name="Glavina del Rio T."/>
            <person name="Dalin E."/>
            <person name="Tice H."/>
            <person name="Pitluck S."/>
            <person name="Thompson L.S."/>
            <person name="Brettin T."/>
            <person name="Bruce D."/>
            <person name="Detter J.C."/>
            <person name="Han C."/>
            <person name="Tapia R."/>
            <person name="Schmutz J."/>
            <person name="Larimer F."/>
            <person name="Land M."/>
            <person name="Hauser L."/>
            <person name="Kyrpides N."/>
            <person name="Mikhailova N."/>
            <person name="Bryant D.A."/>
            <person name="Hanada S."/>
            <person name="Tsukatani Y."/>
            <person name="Richardson P."/>
        </authorList>
    </citation>
    <scope>NUCLEOTIDE SEQUENCE [LARGE SCALE GENOMIC DNA]</scope>
    <source>
        <strain evidence="7">DSM 13941 / HLO8</strain>
    </source>
</reference>
<feature type="domain" description="ABC transporter" evidence="5">
    <location>
        <begin position="2"/>
        <end position="236"/>
    </location>
</feature>
<dbReference type="EMBL" id="CP000804">
    <property type="protein sequence ID" value="ABU60397.1"/>
    <property type="molecule type" value="Genomic_DNA"/>
</dbReference>
<keyword evidence="4" id="KW-1278">Translocase</keyword>
<dbReference type="KEGG" id="rca:Rcas_4373"/>
<dbReference type="InterPro" id="IPR017871">
    <property type="entry name" value="ABC_transporter-like_CS"/>
</dbReference>
<organism evidence="6 7">
    <name type="scientific">Roseiflexus castenholzii (strain DSM 13941 / HLO8)</name>
    <dbReference type="NCBI Taxonomy" id="383372"/>
    <lineage>
        <taxon>Bacteria</taxon>
        <taxon>Bacillati</taxon>
        <taxon>Chloroflexota</taxon>
        <taxon>Chloroflexia</taxon>
        <taxon>Chloroflexales</taxon>
        <taxon>Roseiflexineae</taxon>
        <taxon>Roseiflexaceae</taxon>
        <taxon>Roseiflexus</taxon>
    </lineage>
</organism>
<evidence type="ECO:0000256" key="2">
    <source>
        <dbReference type="ARBA" id="ARBA00022741"/>
    </source>
</evidence>